<accession>A0AAV2SDN8</accession>
<feature type="non-terminal residue" evidence="1">
    <location>
        <position position="1"/>
    </location>
</feature>
<comment type="caution">
    <text evidence="1">The sequence shown here is derived from an EMBL/GenBank/DDBJ whole genome shotgun (WGS) entry which is preliminary data.</text>
</comment>
<gene>
    <name evidence="1" type="ORF">MNOR_LOCUS34799</name>
</gene>
<reference evidence="1 2" key="1">
    <citation type="submission" date="2024-05" db="EMBL/GenBank/DDBJ databases">
        <authorList>
            <person name="Wallberg A."/>
        </authorList>
    </citation>
    <scope>NUCLEOTIDE SEQUENCE [LARGE SCALE GENOMIC DNA]</scope>
</reference>
<evidence type="ECO:0000313" key="1">
    <source>
        <dbReference type="EMBL" id="CAL4176491.1"/>
    </source>
</evidence>
<name>A0AAV2SDN8_MEGNR</name>
<evidence type="ECO:0000313" key="2">
    <source>
        <dbReference type="Proteomes" id="UP001497623"/>
    </source>
</evidence>
<organism evidence="1 2">
    <name type="scientific">Meganyctiphanes norvegica</name>
    <name type="common">Northern krill</name>
    <name type="synonym">Thysanopoda norvegica</name>
    <dbReference type="NCBI Taxonomy" id="48144"/>
    <lineage>
        <taxon>Eukaryota</taxon>
        <taxon>Metazoa</taxon>
        <taxon>Ecdysozoa</taxon>
        <taxon>Arthropoda</taxon>
        <taxon>Crustacea</taxon>
        <taxon>Multicrustacea</taxon>
        <taxon>Malacostraca</taxon>
        <taxon>Eumalacostraca</taxon>
        <taxon>Eucarida</taxon>
        <taxon>Euphausiacea</taxon>
        <taxon>Euphausiidae</taxon>
        <taxon>Meganyctiphanes</taxon>
    </lineage>
</organism>
<protein>
    <submittedName>
        <fullName evidence="1">Uncharacterized protein</fullName>
    </submittedName>
</protein>
<feature type="non-terminal residue" evidence="1">
    <location>
        <position position="208"/>
    </location>
</feature>
<dbReference type="AlphaFoldDB" id="A0AAV2SDN8"/>
<keyword evidence="2" id="KW-1185">Reference proteome</keyword>
<dbReference type="EMBL" id="CAXKWB010055033">
    <property type="protein sequence ID" value="CAL4176491.1"/>
    <property type="molecule type" value="Genomic_DNA"/>
</dbReference>
<dbReference type="Proteomes" id="UP001497623">
    <property type="component" value="Unassembled WGS sequence"/>
</dbReference>
<sequence>LNYAHIENEDGTVGTNYFEFDELEINKAHGSEPSLLQECKCHRRIQIPKGLSLSSPVSTNDILQAIKSTHGVSTCSDEATLRGPGQYVVSLSLYGTFPNEYFDGIPHIIEQVRTLYPGWVMRLYHDLNIHEEHHKEWLCHLACTNPHLDLCNIRNLTGLGDISNSKERIWRMVVMGDPLVKYYMVRDSDGPILQREVAAVQQWLDSKK</sequence>
<proteinExistence type="predicted"/>